<evidence type="ECO:0000259" key="10">
    <source>
        <dbReference type="Pfam" id="PF23024"/>
    </source>
</evidence>
<evidence type="ECO:0000256" key="5">
    <source>
        <dbReference type="ARBA" id="ARBA00022898"/>
    </source>
</evidence>
<dbReference type="InterPro" id="IPR001917">
    <property type="entry name" value="Aminotrans_II_pyridoxalP_BS"/>
</dbReference>
<dbReference type="GO" id="GO:0005886">
    <property type="term" value="C:plasma membrane"/>
    <property type="evidence" value="ECO:0007669"/>
    <property type="project" value="TreeGrafter"/>
</dbReference>
<dbReference type="Gene3D" id="1.10.1200.10">
    <property type="entry name" value="ACP-like"/>
    <property type="match status" value="1"/>
</dbReference>
<dbReference type="Pfam" id="PF00501">
    <property type="entry name" value="AMP-binding"/>
    <property type="match status" value="1"/>
</dbReference>
<feature type="domain" description="AMP-dependent synthetase/ligase" evidence="8">
    <location>
        <begin position="22"/>
        <end position="420"/>
    </location>
</feature>
<dbReference type="InterPro" id="IPR009081">
    <property type="entry name" value="PP-bd_ACP"/>
</dbReference>
<dbReference type="GO" id="GO:0016874">
    <property type="term" value="F:ligase activity"/>
    <property type="evidence" value="ECO:0007669"/>
    <property type="project" value="UniProtKB-KW"/>
</dbReference>
<dbReference type="InterPro" id="IPR025110">
    <property type="entry name" value="AMP-bd_C"/>
</dbReference>
<dbReference type="FunFam" id="3.40.50.12780:FF:000013">
    <property type="entry name" value="Long-chain-fatty-acid--AMP ligase FadD32"/>
    <property type="match status" value="1"/>
</dbReference>
<dbReference type="Proteomes" id="UP000222310">
    <property type="component" value="Unassembled WGS sequence"/>
</dbReference>
<evidence type="ECO:0000256" key="1">
    <source>
        <dbReference type="ARBA" id="ARBA00001933"/>
    </source>
</evidence>
<evidence type="ECO:0000259" key="9">
    <source>
        <dbReference type="Pfam" id="PF00550"/>
    </source>
</evidence>
<dbReference type="SUPFAM" id="SSF56801">
    <property type="entry name" value="Acetyl-CoA synthetase-like"/>
    <property type="match status" value="1"/>
</dbReference>
<dbReference type="InterPro" id="IPR015421">
    <property type="entry name" value="PyrdxlP-dep_Trfase_major"/>
</dbReference>
<dbReference type="GO" id="GO:0071766">
    <property type="term" value="P:Actinobacterium-type cell wall biogenesis"/>
    <property type="evidence" value="ECO:0007669"/>
    <property type="project" value="UniProtKB-ARBA"/>
</dbReference>
<dbReference type="Gene3D" id="3.30.300.30">
    <property type="match status" value="1"/>
</dbReference>
<dbReference type="EMBL" id="LAHD01000061">
    <property type="protein sequence ID" value="PHK02014.1"/>
    <property type="molecule type" value="Genomic_DNA"/>
</dbReference>
<dbReference type="PROSITE" id="PS00455">
    <property type="entry name" value="AMP_BINDING"/>
    <property type="match status" value="1"/>
</dbReference>
<dbReference type="GO" id="GO:0070566">
    <property type="term" value="F:adenylyltransferase activity"/>
    <property type="evidence" value="ECO:0007669"/>
    <property type="project" value="TreeGrafter"/>
</dbReference>
<dbReference type="CDD" id="cd05931">
    <property type="entry name" value="FAAL"/>
    <property type="match status" value="1"/>
</dbReference>
<evidence type="ECO:0000256" key="3">
    <source>
        <dbReference type="ARBA" id="ARBA00022598"/>
    </source>
</evidence>
<accession>A0A9Q5ZAC1</accession>
<dbReference type="Pfam" id="PF23024">
    <property type="entry name" value="AMP-dom_DIP2-like"/>
    <property type="match status" value="1"/>
</dbReference>
<dbReference type="InterPro" id="IPR000873">
    <property type="entry name" value="AMP-dep_synth/lig_dom"/>
</dbReference>
<dbReference type="InterPro" id="IPR004839">
    <property type="entry name" value="Aminotransferase_I/II_large"/>
</dbReference>
<feature type="domain" description="AMP-binding enzyme C-terminal" evidence="10">
    <location>
        <begin position="546"/>
        <end position="617"/>
    </location>
</feature>
<name>A0A9Q5ZAC1_NOSLI</name>
<dbReference type="Pfam" id="PF00155">
    <property type="entry name" value="Aminotran_1_2"/>
    <property type="match status" value="1"/>
</dbReference>
<dbReference type="GO" id="GO:0030170">
    <property type="term" value="F:pyridoxal phosphate binding"/>
    <property type="evidence" value="ECO:0007669"/>
    <property type="project" value="InterPro"/>
</dbReference>
<comment type="cofactor">
    <cofactor evidence="1">
        <name>pyridoxal 5'-phosphate</name>
        <dbReference type="ChEBI" id="CHEBI:597326"/>
    </cofactor>
</comment>
<dbReference type="InterPro" id="IPR036736">
    <property type="entry name" value="ACP-like_sf"/>
</dbReference>
<evidence type="ECO:0000256" key="6">
    <source>
        <dbReference type="ARBA" id="ARBA00023098"/>
    </source>
</evidence>
<dbReference type="SUPFAM" id="SSF47336">
    <property type="entry name" value="ACP-like"/>
    <property type="match status" value="1"/>
</dbReference>
<dbReference type="InterPro" id="IPR040097">
    <property type="entry name" value="FAAL/FAAC"/>
</dbReference>
<dbReference type="Gene3D" id="3.40.640.10">
    <property type="entry name" value="Type I PLP-dependent aspartate aminotransferase-like (Major domain)"/>
    <property type="match status" value="1"/>
</dbReference>
<evidence type="ECO:0000313" key="12">
    <source>
        <dbReference type="Proteomes" id="UP000222310"/>
    </source>
</evidence>
<dbReference type="InterPro" id="IPR020845">
    <property type="entry name" value="AMP-binding_CS"/>
</dbReference>
<dbReference type="InterPro" id="IPR045851">
    <property type="entry name" value="AMP-bd_C_sf"/>
</dbReference>
<gene>
    <name evidence="11" type="ORF">VF08_20195</name>
</gene>
<feature type="domain" description="Aminotransferase class I/classII large" evidence="7">
    <location>
        <begin position="776"/>
        <end position="1119"/>
    </location>
</feature>
<evidence type="ECO:0000259" key="7">
    <source>
        <dbReference type="Pfam" id="PF00155"/>
    </source>
</evidence>
<dbReference type="PROSITE" id="PS00599">
    <property type="entry name" value="AA_TRANSFER_CLASS_2"/>
    <property type="match status" value="1"/>
</dbReference>
<comment type="caution">
    <text evidence="11">The sequence shown here is derived from an EMBL/GenBank/DDBJ whole genome shotgun (WGS) entry which is preliminary data.</text>
</comment>
<keyword evidence="3" id="KW-0436">Ligase</keyword>
<proteinExistence type="inferred from homology"/>
<dbReference type="InterPro" id="IPR015424">
    <property type="entry name" value="PyrdxlP-dep_Trfase"/>
</dbReference>
<dbReference type="PANTHER" id="PTHR22754:SF32">
    <property type="entry name" value="DISCO-INTERACTING PROTEIN 2"/>
    <property type="match status" value="1"/>
</dbReference>
<evidence type="ECO:0000259" key="8">
    <source>
        <dbReference type="Pfam" id="PF00501"/>
    </source>
</evidence>
<dbReference type="GO" id="GO:0006633">
    <property type="term" value="P:fatty acid biosynthetic process"/>
    <property type="evidence" value="ECO:0007669"/>
    <property type="project" value="TreeGrafter"/>
</dbReference>
<evidence type="ECO:0000313" key="11">
    <source>
        <dbReference type="EMBL" id="PHK02014.1"/>
    </source>
</evidence>
<organism evidence="11 12">
    <name type="scientific">Nostoc linckia z8</name>
    <dbReference type="NCBI Taxonomy" id="1628746"/>
    <lineage>
        <taxon>Bacteria</taxon>
        <taxon>Bacillati</taxon>
        <taxon>Cyanobacteriota</taxon>
        <taxon>Cyanophyceae</taxon>
        <taxon>Nostocales</taxon>
        <taxon>Nostocaceae</taxon>
        <taxon>Nostoc</taxon>
    </lineage>
</organism>
<sequence>MVDFQTKSHLFGQKKTLIDLLHQRVKNQPHQEAYIFLQDGEIETQRLSYQELENRVKAMAAHLQCLCSPGDRALLLYPPGLDFIAGFFACVYAGIIAVPAYPPKRNQKLSRLQAIIRDAEATLLLTTADMFQLIEQYGTNEPTFKNLHWVLTDKIVTSADDFTPVAVESNTLALLQYTSGSTGIPKGVMVSHRNLLHNCTAILQFLEKSPDVPDVGFSWLPPYHDMGLIGCILQPLSGGFPLIIMPPMAFLQKPIRWLKAISKYKVTVSAGPNFAYDLCVQNIRPKELENLDLSSWELALNGAEPIRAETLESFTRQFSPYGFRLSSFQPCYGMAETTLLVTGVKKAEVPKIKVCDAKALEQNQVISDNTTKNDRKLVSCGHPWFNQTVTIVNPVSLTECKPGQVGEIWVAGESVAQGYWNRPKETEKTFHAYLADTGEGPFLRTGDLGFWDDEAGLFVTGRLKDLLVIRGRNYYPQDIEQTVETSHPALADHSSAAFCVEMGAGDVYLEKFGSEETSAPRQLLSDPERQERTGSTFRYDGLSLRLIVVCEVKRTFLRNLNAQEVVKTIRQSVLQEHDLQVYRVLLIKPGTLPKTSSGKIQRLACRENFLSGNFSIVNSESTDIPQPIHLKEYVQEYNIESIQNWISQWLAAKLNIPRESIHQRESFETYGLDSLQVAKFIQDLEVWSGYLLNIYTLQNFADIATLAAYLAKELSNQNQQPLTQIPTEYYQFESFPEYTQFQQRLTQIQTLEIPNPYFQMQESLTRDCTQIQGRRLINFSTYNYLGLSGDAIVSAAAKEAIDRYGTSVGASRLASGERLLHQELEREIADLIGTEDCIVYVSGHATNVTTIGHLFHSQDLIFYDALSHNSILQGCTLSGAKAIPFPHNDWQALDEMLQDQRQYYRRVLIVIEGIYSMDGDIPDLPRFIELKQRHKALLMVDEAHSIGVLGEHGRGIAEFFGVQPTDVDLWMGTLSKAFASCGGYIAGSVALVSYLKYTAPGFVYSVGLSPANTAAALAALRLLKTEPTKVKTLQQRSQYFLNLAQTQGWNTGTSQNSPIIPIVVGNSLTCIQLSHFLFQAGINVQPMIYPAVANHAARLRFFISCLHTEEQINMAIAALAIAFTQIPHTIESTEDI</sequence>
<comment type="similarity">
    <text evidence="2">Belongs to the ATP-dependent AMP-binding enzyme family.</text>
</comment>
<keyword evidence="5" id="KW-0663">Pyridoxal phosphate</keyword>
<keyword evidence="6" id="KW-0443">Lipid metabolism</keyword>
<reference evidence="11 12" key="1">
    <citation type="submission" date="2015-02" db="EMBL/GenBank/DDBJ databases">
        <title>Nostoc linckia genome annotation.</title>
        <authorList>
            <person name="Zhou Z."/>
        </authorList>
    </citation>
    <scope>NUCLEOTIDE SEQUENCE [LARGE SCALE GENOMIC DNA]</scope>
    <source>
        <strain evidence="12">z8</strain>
    </source>
</reference>
<evidence type="ECO:0000256" key="2">
    <source>
        <dbReference type="ARBA" id="ARBA00006432"/>
    </source>
</evidence>
<protein>
    <recommendedName>
        <fullName evidence="13">Aminotransferase class I/II-fold pyridoxal phosphate-dependent enzyme</fullName>
    </recommendedName>
</protein>
<feature type="domain" description="Carrier" evidence="9">
    <location>
        <begin position="645"/>
        <end position="710"/>
    </location>
</feature>
<evidence type="ECO:0008006" key="13">
    <source>
        <dbReference type="Google" id="ProtNLM"/>
    </source>
</evidence>
<dbReference type="Gene3D" id="3.90.1150.10">
    <property type="entry name" value="Aspartate Aminotransferase, domain 1"/>
    <property type="match status" value="1"/>
</dbReference>
<dbReference type="GeneID" id="57097126"/>
<dbReference type="PANTHER" id="PTHR22754">
    <property type="entry name" value="DISCO-INTERACTING PROTEIN 2 DIP2 -RELATED"/>
    <property type="match status" value="1"/>
</dbReference>
<keyword evidence="4" id="KW-0276">Fatty acid metabolism</keyword>
<dbReference type="AlphaFoldDB" id="A0A9Q5ZAC1"/>
<evidence type="ECO:0000256" key="4">
    <source>
        <dbReference type="ARBA" id="ARBA00022832"/>
    </source>
</evidence>
<dbReference type="RefSeq" id="WP_099070272.1">
    <property type="nucleotide sequence ID" value="NZ_LAHD01000061.1"/>
</dbReference>
<dbReference type="Gene3D" id="3.40.50.12780">
    <property type="entry name" value="N-terminal domain of ligase-like"/>
    <property type="match status" value="1"/>
</dbReference>
<dbReference type="Pfam" id="PF00550">
    <property type="entry name" value="PP-binding"/>
    <property type="match status" value="1"/>
</dbReference>
<dbReference type="SUPFAM" id="SSF53383">
    <property type="entry name" value="PLP-dependent transferases"/>
    <property type="match status" value="1"/>
</dbReference>
<dbReference type="InterPro" id="IPR015422">
    <property type="entry name" value="PyrdxlP-dep_Trfase_small"/>
</dbReference>
<dbReference type="InterPro" id="IPR042099">
    <property type="entry name" value="ANL_N_sf"/>
</dbReference>
<dbReference type="CDD" id="cd06454">
    <property type="entry name" value="KBL_like"/>
    <property type="match status" value="1"/>
</dbReference>